<dbReference type="Proteomes" id="UP001304298">
    <property type="component" value="Unassembled WGS sequence"/>
</dbReference>
<evidence type="ECO:0000313" key="1">
    <source>
        <dbReference type="EMBL" id="MEA5367310.1"/>
    </source>
</evidence>
<dbReference type="RefSeq" id="WP_323337209.1">
    <property type="nucleotide sequence ID" value="NZ_JAYFSI010000021.1"/>
</dbReference>
<protein>
    <recommendedName>
        <fullName evidence="3">XRE family transcriptional regulator</fullName>
    </recommendedName>
</protein>
<gene>
    <name evidence="1" type="ORF">VA596_47820</name>
</gene>
<comment type="caution">
    <text evidence="1">The sequence shown here is derived from an EMBL/GenBank/DDBJ whole genome shotgun (WGS) entry which is preliminary data.</text>
</comment>
<accession>A0ABU5RND9</accession>
<dbReference type="EMBL" id="JAYFSI010000021">
    <property type="protein sequence ID" value="MEA5367310.1"/>
    <property type="molecule type" value="Genomic_DNA"/>
</dbReference>
<evidence type="ECO:0000313" key="2">
    <source>
        <dbReference type="Proteomes" id="UP001304298"/>
    </source>
</evidence>
<sequence length="312" mass="33790">MPLFAVHSPGRREQLADALAAGPFSRALSLAIDLSGLGLARLKDRLAVAGAPVSTTTLSYWRTGRTRPERPESLRAVTVLEDVLGLPAGSLTGLLARPDGGPSPAGLVHWERLWGPRNGVVPVLNSFDAADDPALVVLSLHESLHVRADRSLARLRVREVVRAAAEPVQAKVVTLRGCVAGTPPRLVATRYCVPGRTEVLPEQGFLISELVLSRSLAEGETAILEYEFEYTDGVPDTSYDRRFRHPVAEHLQEVHFDPDALPSSCHAFRLESPDGPERESAEVVVSPVVPAHVFRTGVAPGILGMRWSWPAR</sequence>
<evidence type="ECO:0008006" key="3">
    <source>
        <dbReference type="Google" id="ProtNLM"/>
    </source>
</evidence>
<organism evidence="1 2">
    <name type="scientific">Amycolatopsis heterodermiae</name>
    <dbReference type="NCBI Taxonomy" id="3110235"/>
    <lineage>
        <taxon>Bacteria</taxon>
        <taxon>Bacillati</taxon>
        <taxon>Actinomycetota</taxon>
        <taxon>Actinomycetes</taxon>
        <taxon>Pseudonocardiales</taxon>
        <taxon>Pseudonocardiaceae</taxon>
        <taxon>Amycolatopsis</taxon>
    </lineage>
</organism>
<proteinExistence type="predicted"/>
<name>A0ABU5RND9_9PSEU</name>
<reference evidence="1 2" key="1">
    <citation type="submission" date="2023-12" db="EMBL/GenBank/DDBJ databases">
        <title>Amycolatopsis sp. V23-08.</title>
        <authorList>
            <person name="Somphong A."/>
        </authorList>
    </citation>
    <scope>NUCLEOTIDE SEQUENCE [LARGE SCALE GENOMIC DNA]</scope>
    <source>
        <strain evidence="1 2">V23-08</strain>
    </source>
</reference>
<keyword evidence="2" id="KW-1185">Reference proteome</keyword>